<dbReference type="AlphaFoldDB" id="A0AAW6MAH2"/>
<feature type="transmembrane region" description="Helical" evidence="1">
    <location>
        <begin position="6"/>
        <end position="27"/>
    </location>
</feature>
<evidence type="ECO:0000256" key="1">
    <source>
        <dbReference type="SAM" id="Phobius"/>
    </source>
</evidence>
<comment type="caution">
    <text evidence="2">The sequence shown here is derived from an EMBL/GenBank/DDBJ whole genome shotgun (WGS) entry which is preliminary data.</text>
</comment>
<keyword evidence="1" id="KW-1133">Transmembrane helix</keyword>
<sequence>KSVWDTILKIVIAVASAIVGALSANAMNV</sequence>
<keyword evidence="1" id="KW-0812">Transmembrane</keyword>
<evidence type="ECO:0000313" key="3">
    <source>
        <dbReference type="Proteomes" id="UP001221924"/>
    </source>
</evidence>
<feature type="non-terminal residue" evidence="2">
    <location>
        <position position="1"/>
    </location>
</feature>
<dbReference type="Proteomes" id="UP001221924">
    <property type="component" value="Unassembled WGS sequence"/>
</dbReference>
<dbReference type="NCBIfam" id="NF033879">
    <property type="entry name" value="smalltalk"/>
    <property type="match status" value="1"/>
</dbReference>
<gene>
    <name evidence="2" type="ORF">PZH42_27975</name>
</gene>
<organism evidence="2 3">
    <name type="scientific">Bacteroides cellulosilyticus</name>
    <dbReference type="NCBI Taxonomy" id="246787"/>
    <lineage>
        <taxon>Bacteria</taxon>
        <taxon>Pseudomonadati</taxon>
        <taxon>Bacteroidota</taxon>
        <taxon>Bacteroidia</taxon>
        <taxon>Bacteroidales</taxon>
        <taxon>Bacteroidaceae</taxon>
        <taxon>Bacteroides</taxon>
    </lineage>
</organism>
<dbReference type="Pfam" id="PF20096">
    <property type="entry name" value="DUF6486"/>
    <property type="match status" value="1"/>
</dbReference>
<name>A0AAW6MAH2_9BACE</name>
<dbReference type="EMBL" id="JARFID010000401">
    <property type="protein sequence ID" value="MDE8697885.1"/>
    <property type="molecule type" value="Genomic_DNA"/>
</dbReference>
<protein>
    <submittedName>
        <fullName evidence="2">Smalltalk protein</fullName>
    </submittedName>
</protein>
<keyword evidence="1" id="KW-0472">Membrane</keyword>
<accession>A0AAW6MAH2</accession>
<dbReference type="InterPro" id="IPR045505">
    <property type="entry name" value="DUF6486"/>
</dbReference>
<reference evidence="2" key="1">
    <citation type="submission" date="2023-03" db="EMBL/GenBank/DDBJ databases">
        <title>DFI Biobank Strains.</title>
        <authorList>
            <person name="Mostad J."/>
            <person name="Paddock L."/>
            <person name="Medina S."/>
            <person name="Waligurski E."/>
            <person name="Barat B."/>
            <person name="Smith R."/>
            <person name="Burgo V."/>
            <person name="Metcalfe C."/>
            <person name="Woodson C."/>
            <person name="Sundararajan A."/>
            <person name="Ramaswamy R."/>
            <person name="Lin H."/>
            <person name="Pamer E.G."/>
        </authorList>
    </citation>
    <scope>NUCLEOTIDE SEQUENCE</scope>
    <source>
        <strain evidence="2">DFI.9.5</strain>
    </source>
</reference>
<proteinExistence type="predicted"/>
<evidence type="ECO:0000313" key="2">
    <source>
        <dbReference type="EMBL" id="MDE8697885.1"/>
    </source>
</evidence>
<dbReference type="RefSeq" id="WP_275202947.1">
    <property type="nucleotide sequence ID" value="NZ_JARFID010000401.1"/>
</dbReference>